<evidence type="ECO:0000313" key="1">
    <source>
        <dbReference type="EMBL" id="ADB57630.1"/>
    </source>
</evidence>
<accession>D2RH55</accession>
<dbReference type="GO" id="GO:0016075">
    <property type="term" value="P:rRNA catabolic process"/>
    <property type="evidence" value="ECO:0007669"/>
    <property type="project" value="TreeGrafter"/>
</dbReference>
<dbReference type="GO" id="GO:0006402">
    <property type="term" value="P:mRNA catabolic process"/>
    <property type="evidence" value="ECO:0007669"/>
    <property type="project" value="TreeGrafter"/>
</dbReference>
<dbReference type="KEGG" id="apo:Arcpr_0565"/>
<dbReference type="PANTHER" id="PTHR33988">
    <property type="entry name" value="ENDORIBONUCLEASE MAZF-RELATED"/>
    <property type="match status" value="1"/>
</dbReference>
<dbReference type="EMBL" id="CP001857">
    <property type="protein sequence ID" value="ADB57630.1"/>
    <property type="molecule type" value="Genomic_DNA"/>
</dbReference>
<dbReference type="eggNOG" id="arCOG03403">
    <property type="taxonomic scope" value="Archaea"/>
</dbReference>
<dbReference type="InterPro" id="IPR011067">
    <property type="entry name" value="Plasmid_toxin/cell-grow_inhib"/>
</dbReference>
<dbReference type="Pfam" id="PF02452">
    <property type="entry name" value="PemK_toxin"/>
    <property type="match status" value="1"/>
</dbReference>
<sequence length="118" mass="13736">MIIEQRDIVLIHFPFTDLSRTKKRPVLVVSSDEFNRLSEDVIVVQITSNLRSGFEEYNVRISNDDLEICYGKPIIPSIVKPYIIFSLDKGLIIKKIGKLNEDKFREVLEKLKEVIFPQ</sequence>
<dbReference type="GO" id="GO:0004521">
    <property type="term" value="F:RNA endonuclease activity"/>
    <property type="evidence" value="ECO:0007669"/>
    <property type="project" value="TreeGrafter"/>
</dbReference>
<dbReference type="Proteomes" id="UP000001901">
    <property type="component" value="Chromosome"/>
</dbReference>
<proteinExistence type="predicted"/>
<evidence type="ECO:0000313" key="2">
    <source>
        <dbReference type="Proteomes" id="UP000001901"/>
    </source>
</evidence>
<dbReference type="HOGENOM" id="CLU_121823_6_0_2"/>
<dbReference type="SUPFAM" id="SSF50118">
    <property type="entry name" value="Cell growth inhibitor/plasmid maintenance toxic component"/>
    <property type="match status" value="1"/>
</dbReference>
<dbReference type="InterPro" id="IPR003477">
    <property type="entry name" value="PemK-like"/>
</dbReference>
<dbReference type="PaxDb" id="572546-Arcpr_0565"/>
<name>D2RH55_ARCPA</name>
<reference evidence="1 2" key="1">
    <citation type="journal article" date="2010" name="Stand. Genomic Sci.">
        <title>Complete genome sequence of Archaeoglobus profundus type strain (AV18).</title>
        <authorList>
            <person name="von Jan M."/>
            <person name="Lapidus A."/>
            <person name="Del Rio T.G."/>
            <person name="Copeland A."/>
            <person name="Tice H."/>
            <person name="Cheng J.F."/>
            <person name="Lucas S."/>
            <person name="Chen F."/>
            <person name="Nolan M."/>
            <person name="Goodwin L."/>
            <person name="Han C."/>
            <person name="Pitluck S."/>
            <person name="Liolios K."/>
            <person name="Ivanova N."/>
            <person name="Mavromatis K."/>
            <person name="Ovchinnikova G."/>
            <person name="Chertkov O."/>
            <person name="Pati A."/>
            <person name="Chen A."/>
            <person name="Palaniappan K."/>
            <person name="Land M."/>
            <person name="Hauser L."/>
            <person name="Chang Y.J."/>
            <person name="Jeffries C.D."/>
            <person name="Saunders E."/>
            <person name="Brettin T."/>
            <person name="Detter J.C."/>
            <person name="Chain P."/>
            <person name="Eichinger K."/>
            <person name="Huber H."/>
            <person name="Spring S."/>
            <person name="Rohde M."/>
            <person name="Goker M."/>
            <person name="Wirth R."/>
            <person name="Woyke T."/>
            <person name="Bristow J."/>
            <person name="Eisen J.A."/>
            <person name="Markowitz V."/>
            <person name="Hugenholtz P."/>
            <person name="Kyrpides N.C."/>
            <person name="Klenk H.P."/>
        </authorList>
    </citation>
    <scope>NUCLEOTIDE SEQUENCE [LARGE SCALE GENOMIC DNA]</scope>
    <source>
        <strain evidence="2">DSM 5631 / JCM 9629 / NBRC 100127 / Av18</strain>
    </source>
</reference>
<protein>
    <submittedName>
        <fullName evidence="1">Transcriptional modulator of MazE/toxin, MazF</fullName>
    </submittedName>
</protein>
<organism evidence="1 2">
    <name type="scientific">Archaeoglobus profundus (strain DSM 5631 / JCM 9629 / NBRC 100127 / Av18)</name>
    <dbReference type="NCBI Taxonomy" id="572546"/>
    <lineage>
        <taxon>Archaea</taxon>
        <taxon>Methanobacteriati</taxon>
        <taxon>Methanobacteriota</taxon>
        <taxon>Archaeoglobi</taxon>
        <taxon>Archaeoglobales</taxon>
        <taxon>Archaeoglobaceae</taxon>
        <taxon>Archaeoglobus</taxon>
    </lineage>
</organism>
<gene>
    <name evidence="1" type="ordered locus">Arcpr_0565</name>
</gene>
<dbReference type="PANTHER" id="PTHR33988:SF2">
    <property type="entry name" value="ENDORIBONUCLEASE MAZF"/>
    <property type="match status" value="1"/>
</dbReference>
<dbReference type="AlphaFoldDB" id="D2RH55"/>
<dbReference type="RefSeq" id="WP_012939966.1">
    <property type="nucleotide sequence ID" value="NC_013741.1"/>
</dbReference>
<dbReference type="OrthoDB" id="90963at2157"/>
<dbReference type="Gene3D" id="2.30.30.110">
    <property type="match status" value="1"/>
</dbReference>
<keyword evidence="2" id="KW-1185">Reference proteome</keyword>
<dbReference type="GeneID" id="8739224"/>
<dbReference type="GO" id="GO:0003677">
    <property type="term" value="F:DNA binding"/>
    <property type="evidence" value="ECO:0007669"/>
    <property type="project" value="InterPro"/>
</dbReference>